<comment type="caution">
    <text evidence="1">The sequence shown here is derived from an EMBL/GenBank/DDBJ whole genome shotgun (WGS) entry which is preliminary data.</text>
</comment>
<name>A0A2T4DSF6_9BACT</name>
<gene>
    <name evidence="1" type="ORF">C9994_06065</name>
</gene>
<evidence type="ECO:0000313" key="1">
    <source>
        <dbReference type="EMBL" id="PTB96727.1"/>
    </source>
</evidence>
<dbReference type="Gene3D" id="2.40.160.50">
    <property type="entry name" value="membrane protein fhac: a member of the omp85/tpsb transporter family"/>
    <property type="match status" value="1"/>
</dbReference>
<dbReference type="AlphaFoldDB" id="A0A2T4DSF6"/>
<reference evidence="1 2" key="1">
    <citation type="submission" date="2018-03" db="EMBL/GenBank/DDBJ databases">
        <title>Cross-interface Injection: A General Nanoliter Liquid Handling Method Applied to Single Cells Genome Amplification Automated Nanoliter Liquid Handling Applied to Single Cell Multiple Displacement Amplification.</title>
        <authorList>
            <person name="Yun J."/>
            <person name="Xu P."/>
            <person name="Xu J."/>
            <person name="Dai X."/>
            <person name="Wang Y."/>
            <person name="Zheng X."/>
            <person name="Cao C."/>
            <person name="Yi Q."/>
            <person name="Zhu Y."/>
            <person name="Wang L."/>
            <person name="Dong Z."/>
            <person name="Huang Y."/>
            <person name="Huang L."/>
            <person name="Du W."/>
        </authorList>
    </citation>
    <scope>NUCLEOTIDE SEQUENCE [LARGE SCALE GENOMIC DNA]</scope>
    <source>
        <strain evidence="1 2">Z-D1-2</strain>
    </source>
</reference>
<sequence length="534" mass="61347">MAQNYSFQKIREETASGTKEFKPSVVIDSLQLIGFLSANFEISETDSSTIYTFYPNERYMWGGLSYRMNGVTEKRLFKELENGKYANRLLLKKKLNQYLKEQAHNKGYPFAEANLIIDSVIKNSVFATVDIDFKNQIVYDSIEVVSENEIVKVNYLQNFLNMPVGKLFNTSDYLNIPDKLKQLRFIKLTEPPLIEFSNGRSQITLFVEKIKNSQLDAFIGLVPEGESTYVTGQVDVSFQNLFRRAVNWQLNWQKYSASSQFLYTQLSQKSAFKTPLGINSQFGLLQEDSTFLQNSFELGVFYPVTESITLGVSYKGIFNNLIRDFDSTEVSQNNDPFRSSRINSAGFSVAYRQKETYPVLKSNLYFILNFDVGLKTLRNVENLPEEWSNVPVRSTNYTGMIELGSQQKLSKRFLLEEKLQMGIVENEALSHNDLLRLGGLQNLRGFDRNFFYTTYYAMLNLNYRYFLDNNSSFFLLTDLAQLDNSIGSVYAFGAGLDIKSKNGWFRLIYAIGSEIDEQINFSTAKVHFGYIAVF</sequence>
<accession>A0A2T4DSF6</accession>
<evidence type="ECO:0000313" key="2">
    <source>
        <dbReference type="Proteomes" id="UP000240608"/>
    </source>
</evidence>
<proteinExistence type="predicted"/>
<evidence type="ECO:0008006" key="3">
    <source>
        <dbReference type="Google" id="ProtNLM"/>
    </source>
</evidence>
<organism evidence="1 2">
    <name type="scientific">Marivirga lumbricoides</name>
    <dbReference type="NCBI Taxonomy" id="1046115"/>
    <lineage>
        <taxon>Bacteria</taxon>
        <taxon>Pseudomonadati</taxon>
        <taxon>Bacteroidota</taxon>
        <taxon>Cytophagia</taxon>
        <taxon>Cytophagales</taxon>
        <taxon>Marivirgaceae</taxon>
        <taxon>Marivirga</taxon>
    </lineage>
</organism>
<protein>
    <recommendedName>
        <fullName evidence="3">Haemolysin activator HlyB C-terminal domain-containing protein</fullName>
    </recommendedName>
</protein>
<dbReference type="EMBL" id="PYVU01000038">
    <property type="protein sequence ID" value="PTB96727.1"/>
    <property type="molecule type" value="Genomic_DNA"/>
</dbReference>
<dbReference type="Proteomes" id="UP000240608">
    <property type="component" value="Unassembled WGS sequence"/>
</dbReference>